<dbReference type="Pfam" id="PF00615">
    <property type="entry name" value="RGS"/>
    <property type="match status" value="1"/>
</dbReference>
<keyword evidence="6" id="KW-1185">Reference proteome</keyword>
<dbReference type="PANTHER" id="PTHR10845:SF192">
    <property type="entry name" value="DOUBLE HIT, ISOFORM B"/>
    <property type="match status" value="1"/>
</dbReference>
<dbReference type="Proteomes" id="UP000612746">
    <property type="component" value="Unassembled WGS sequence"/>
</dbReference>
<evidence type="ECO:0000256" key="2">
    <source>
        <dbReference type="SAM" id="MobiDB-lite"/>
    </source>
</evidence>
<dbReference type="AlphaFoldDB" id="A0A8H7Q6S8"/>
<evidence type="ECO:0000256" key="1">
    <source>
        <dbReference type="ARBA" id="ARBA00022700"/>
    </source>
</evidence>
<feature type="domain" description="DEP" evidence="4">
    <location>
        <begin position="179"/>
        <end position="241"/>
    </location>
</feature>
<dbReference type="EMBL" id="JAEPRA010000004">
    <property type="protein sequence ID" value="KAG2186595.1"/>
    <property type="molecule type" value="Genomic_DNA"/>
</dbReference>
<evidence type="ECO:0000259" key="4">
    <source>
        <dbReference type="PROSITE" id="PS50186"/>
    </source>
</evidence>
<feature type="region of interest" description="Disordered" evidence="2">
    <location>
        <begin position="317"/>
        <end position="338"/>
    </location>
</feature>
<dbReference type="SMART" id="SM00315">
    <property type="entry name" value="RGS"/>
    <property type="match status" value="1"/>
</dbReference>
<dbReference type="InterPro" id="IPR036390">
    <property type="entry name" value="WH_DNA-bd_sf"/>
</dbReference>
<dbReference type="InterPro" id="IPR036388">
    <property type="entry name" value="WH-like_DNA-bd_sf"/>
</dbReference>
<dbReference type="GO" id="GO:0035556">
    <property type="term" value="P:intracellular signal transduction"/>
    <property type="evidence" value="ECO:0007669"/>
    <property type="project" value="InterPro"/>
</dbReference>
<feature type="region of interest" description="Disordered" evidence="2">
    <location>
        <begin position="590"/>
        <end position="609"/>
    </location>
</feature>
<dbReference type="OrthoDB" id="196547at2759"/>
<feature type="domain" description="RGS" evidence="3">
    <location>
        <begin position="424"/>
        <end position="580"/>
    </location>
</feature>
<sequence length="638" mass="70977">MPMDTHRVLFRSYPCTFTTDEAISNLGNLKFSHSLRSPKGSKETSITTTTTTFSMTREMAKTLLSQFLEARLFMNAADPSNRTLKDRGVWQVTPKGLCMLEGFVDRSVVDGSHLNLLYAHVRPIKVIQLERAPLDDALMLSRPSLTRIIKTMMGVVPITPSSSAGSISLHSFGGNWKQTGLIFMEWMTDYTTVIDTAEAEAIGNELLLFGWMEQIVDEVDRKLEDTSVFKSTKYALYRLTQTGKNIVGWSSESSYQVTDAKSTLVTSAAHNARQEAARLQTSSSDISSESTEDGEATLQEMLANDKLAMMTENQRPPAGIMESTRGPSRAGSTGSSQSGNFDMAAIGFSGDVQQIPKRTNTNASPTGIRPKHASISDRGRTIDLSTKHRMSSSDTRSIASNNSLSSLNEMEYHIVDGKDSNHAKLRQILEDPHIRHLFREHLKANFCEENICFWMDYHSMRRNIKGSITNRSLETQKELLIEGYQIYSTYVAPGSTRELNIDHILRQEMDQFISSISTIVTSPFVDAPFQSAENNAVVLTTSNPANSLRTLIRMLDKVDDHVYRLMAQDSVPKFIRSEKYKIAVGELESSKRDSGNGIESKPGTPASVMSDAIAADRQHRAEYTAMRSAMTPVVIRTE</sequence>
<dbReference type="SMART" id="SM00049">
    <property type="entry name" value="DEP"/>
    <property type="match status" value="2"/>
</dbReference>
<dbReference type="PANTHER" id="PTHR10845">
    <property type="entry name" value="REGULATOR OF G PROTEIN SIGNALING"/>
    <property type="match status" value="1"/>
</dbReference>
<comment type="caution">
    <text evidence="5">The sequence shown here is derived from an EMBL/GenBank/DDBJ whole genome shotgun (WGS) entry which is preliminary data.</text>
</comment>
<keyword evidence="1" id="KW-0734">Signal transduction inhibitor</keyword>
<reference evidence="5" key="1">
    <citation type="submission" date="2020-12" db="EMBL/GenBank/DDBJ databases">
        <title>Metabolic potential, ecology and presence of endohyphal bacteria is reflected in genomic diversity of Mucoromycotina.</title>
        <authorList>
            <person name="Muszewska A."/>
            <person name="Okrasinska A."/>
            <person name="Steczkiewicz K."/>
            <person name="Drgas O."/>
            <person name="Orlowska M."/>
            <person name="Perlinska-Lenart U."/>
            <person name="Aleksandrzak-Piekarczyk T."/>
            <person name="Szatraj K."/>
            <person name="Zielenkiewicz U."/>
            <person name="Pilsyk S."/>
            <person name="Malc E."/>
            <person name="Mieczkowski P."/>
            <person name="Kruszewska J.S."/>
            <person name="Biernat P."/>
            <person name="Pawlowska J."/>
        </authorList>
    </citation>
    <scope>NUCLEOTIDE SEQUENCE</scope>
    <source>
        <strain evidence="5">WA0000051536</strain>
    </source>
</reference>
<dbReference type="Pfam" id="PF25889">
    <property type="entry name" value="WHD_Fungal_DR"/>
    <property type="match status" value="1"/>
</dbReference>
<gene>
    <name evidence="5" type="ORF">INT44_002819</name>
</gene>
<dbReference type="InterPro" id="IPR016137">
    <property type="entry name" value="RGS"/>
</dbReference>
<dbReference type="InterPro" id="IPR036305">
    <property type="entry name" value="RGS_sf"/>
</dbReference>
<dbReference type="InterPro" id="IPR044926">
    <property type="entry name" value="RGS_subdomain_2"/>
</dbReference>
<organism evidence="5 6">
    <name type="scientific">Umbelopsis vinacea</name>
    <dbReference type="NCBI Taxonomy" id="44442"/>
    <lineage>
        <taxon>Eukaryota</taxon>
        <taxon>Fungi</taxon>
        <taxon>Fungi incertae sedis</taxon>
        <taxon>Mucoromycota</taxon>
        <taxon>Mucoromycotina</taxon>
        <taxon>Umbelopsidomycetes</taxon>
        <taxon>Umbelopsidales</taxon>
        <taxon>Umbelopsidaceae</taxon>
        <taxon>Umbelopsis</taxon>
    </lineage>
</organism>
<dbReference type="Gene3D" id="1.10.167.10">
    <property type="entry name" value="Regulator of G-protein Signalling 4, domain 2"/>
    <property type="match status" value="1"/>
</dbReference>
<dbReference type="PROSITE" id="PS50132">
    <property type="entry name" value="RGS"/>
    <property type="match status" value="1"/>
</dbReference>
<proteinExistence type="predicted"/>
<dbReference type="InterPro" id="IPR000591">
    <property type="entry name" value="DEP_dom"/>
</dbReference>
<dbReference type="Gene3D" id="1.10.10.10">
    <property type="entry name" value="Winged helix-like DNA-binding domain superfamily/Winged helix DNA-binding domain"/>
    <property type="match status" value="2"/>
</dbReference>
<dbReference type="InterPro" id="IPR058855">
    <property type="entry name" value="RGS1/SST2-like_Fungal-DR"/>
</dbReference>
<evidence type="ECO:0000259" key="3">
    <source>
        <dbReference type="PROSITE" id="PS50132"/>
    </source>
</evidence>
<name>A0A8H7Q6S8_9FUNG</name>
<evidence type="ECO:0000313" key="5">
    <source>
        <dbReference type="EMBL" id="KAG2186595.1"/>
    </source>
</evidence>
<evidence type="ECO:0000313" key="6">
    <source>
        <dbReference type="Proteomes" id="UP000612746"/>
    </source>
</evidence>
<dbReference type="GO" id="GO:0009968">
    <property type="term" value="P:negative regulation of signal transduction"/>
    <property type="evidence" value="ECO:0007669"/>
    <property type="project" value="UniProtKB-KW"/>
</dbReference>
<accession>A0A8H7Q6S8</accession>
<dbReference type="SUPFAM" id="SSF46785">
    <property type="entry name" value="Winged helix' DNA-binding domain"/>
    <property type="match status" value="1"/>
</dbReference>
<evidence type="ECO:0008006" key="7">
    <source>
        <dbReference type="Google" id="ProtNLM"/>
    </source>
</evidence>
<dbReference type="SUPFAM" id="SSF48097">
    <property type="entry name" value="Regulator of G-protein signaling, RGS"/>
    <property type="match status" value="1"/>
</dbReference>
<dbReference type="PRINTS" id="PR01301">
    <property type="entry name" value="RGSPROTEIN"/>
</dbReference>
<dbReference type="PROSITE" id="PS50186">
    <property type="entry name" value="DEP"/>
    <property type="match status" value="1"/>
</dbReference>
<protein>
    <recommendedName>
        <fullName evidence="7">RGS domain-containing protein</fullName>
    </recommendedName>
</protein>